<evidence type="ECO:0000256" key="2">
    <source>
        <dbReference type="ARBA" id="ARBA00007928"/>
    </source>
</evidence>
<dbReference type="PANTHER" id="PTHR30086">
    <property type="entry name" value="ARGININE EXPORTER PROTEIN ARGO"/>
    <property type="match status" value="1"/>
</dbReference>
<dbReference type="PIRSF" id="PIRSF006324">
    <property type="entry name" value="LeuE"/>
    <property type="match status" value="1"/>
</dbReference>
<organism evidence="8 9">
    <name type="scientific">Thalassospira marina</name>
    <dbReference type="NCBI Taxonomy" id="2048283"/>
    <lineage>
        <taxon>Bacteria</taxon>
        <taxon>Pseudomonadati</taxon>
        <taxon>Pseudomonadota</taxon>
        <taxon>Alphaproteobacteria</taxon>
        <taxon>Rhodospirillales</taxon>
        <taxon>Thalassospiraceae</taxon>
        <taxon>Thalassospira</taxon>
    </lineage>
</organism>
<evidence type="ECO:0000256" key="7">
    <source>
        <dbReference type="SAM" id="Phobius"/>
    </source>
</evidence>
<keyword evidence="4 7" id="KW-0812">Transmembrane</keyword>
<comment type="subcellular location">
    <subcellularLocation>
        <location evidence="1">Cell membrane</location>
        <topology evidence="1">Multi-pass membrane protein</topology>
    </subcellularLocation>
</comment>
<dbReference type="RefSeq" id="WP_101264256.1">
    <property type="nucleotide sequence ID" value="NZ_NWTK01000002.1"/>
</dbReference>
<dbReference type="PANTHER" id="PTHR30086:SF14">
    <property type="entry name" value="HOMOSERINE_HOMOSERINE LACTONE EFFLUX PROTEIN"/>
    <property type="match status" value="1"/>
</dbReference>
<keyword evidence="5 7" id="KW-1133">Transmembrane helix</keyword>
<feature type="transmembrane region" description="Helical" evidence="7">
    <location>
        <begin position="70"/>
        <end position="87"/>
    </location>
</feature>
<feature type="transmembrane region" description="Helical" evidence="7">
    <location>
        <begin position="6"/>
        <end position="24"/>
    </location>
</feature>
<evidence type="ECO:0000256" key="5">
    <source>
        <dbReference type="ARBA" id="ARBA00022989"/>
    </source>
</evidence>
<keyword evidence="6 7" id="KW-0472">Membrane</keyword>
<feature type="transmembrane region" description="Helical" evidence="7">
    <location>
        <begin position="107"/>
        <end position="133"/>
    </location>
</feature>
<name>A0A2N3KXJ0_9PROT</name>
<dbReference type="GO" id="GO:0005886">
    <property type="term" value="C:plasma membrane"/>
    <property type="evidence" value="ECO:0007669"/>
    <property type="project" value="UniProtKB-SubCell"/>
</dbReference>
<feature type="transmembrane region" description="Helical" evidence="7">
    <location>
        <begin position="181"/>
        <end position="200"/>
    </location>
</feature>
<dbReference type="InterPro" id="IPR001123">
    <property type="entry name" value="LeuE-type"/>
</dbReference>
<sequence>MSAEFLLTSLILVLLPGTGVIYTLTSGLSQGWKAGIWAALGCTFGIVPAVVASVTGLAALLHASALVFEGLRYIGVAYLLYMAIAIWRDHSMMVVDENQAQKSNVKVAINGCLINILNPKLTIFFLAFLPQFVPANATDGTERMILLGAVFMAMTFVIFAGYGLFASLARRYVLTRPRVMLWLRRSIAGVFVMLGARLAFSSR</sequence>
<dbReference type="Proteomes" id="UP000233597">
    <property type="component" value="Unassembled WGS sequence"/>
</dbReference>
<dbReference type="GO" id="GO:0042970">
    <property type="term" value="F:homoserine transmembrane transporter activity"/>
    <property type="evidence" value="ECO:0007669"/>
    <property type="project" value="TreeGrafter"/>
</dbReference>
<evidence type="ECO:0000256" key="1">
    <source>
        <dbReference type="ARBA" id="ARBA00004651"/>
    </source>
</evidence>
<dbReference type="EMBL" id="NWTK01000002">
    <property type="protein sequence ID" value="PKR55206.1"/>
    <property type="molecule type" value="Genomic_DNA"/>
</dbReference>
<proteinExistence type="inferred from homology"/>
<accession>A0A2N3KXJ0</accession>
<evidence type="ECO:0000313" key="9">
    <source>
        <dbReference type="Proteomes" id="UP000233597"/>
    </source>
</evidence>
<dbReference type="OrthoDB" id="9807053at2"/>
<comment type="similarity">
    <text evidence="2">Belongs to the Rht family.</text>
</comment>
<reference evidence="8 9" key="1">
    <citation type="submission" date="2017-09" db="EMBL/GenBank/DDBJ databases">
        <title>Biodiversity and function of Thalassospira species in the particle-attached aromatic-hydrocarbon-degrading consortia from the surface seawater of the South China Sea.</title>
        <authorList>
            <person name="Dong C."/>
            <person name="Liu R."/>
            <person name="Shao Z."/>
        </authorList>
    </citation>
    <scope>NUCLEOTIDE SEQUENCE [LARGE SCALE GENOMIC DNA]</scope>
    <source>
        <strain evidence="8 9">CSC1P2</strain>
    </source>
</reference>
<feature type="transmembrane region" description="Helical" evidence="7">
    <location>
        <begin position="36"/>
        <end position="64"/>
    </location>
</feature>
<evidence type="ECO:0000256" key="6">
    <source>
        <dbReference type="ARBA" id="ARBA00023136"/>
    </source>
</evidence>
<feature type="transmembrane region" description="Helical" evidence="7">
    <location>
        <begin position="145"/>
        <end position="169"/>
    </location>
</feature>
<dbReference type="AlphaFoldDB" id="A0A2N3KXJ0"/>
<comment type="caution">
    <text evidence="8">The sequence shown here is derived from an EMBL/GenBank/DDBJ whole genome shotgun (WGS) entry which is preliminary data.</text>
</comment>
<evidence type="ECO:0000256" key="4">
    <source>
        <dbReference type="ARBA" id="ARBA00022692"/>
    </source>
</evidence>
<evidence type="ECO:0000256" key="3">
    <source>
        <dbReference type="ARBA" id="ARBA00022475"/>
    </source>
</evidence>
<dbReference type="Pfam" id="PF01810">
    <property type="entry name" value="LysE"/>
    <property type="match status" value="1"/>
</dbReference>
<gene>
    <name evidence="8" type="ORF">COO20_03190</name>
</gene>
<evidence type="ECO:0000313" key="8">
    <source>
        <dbReference type="EMBL" id="PKR55206.1"/>
    </source>
</evidence>
<keyword evidence="3" id="KW-1003">Cell membrane</keyword>
<protein>
    <submittedName>
        <fullName evidence="8">Lysine transporter LysE</fullName>
    </submittedName>
</protein>